<gene>
    <name evidence="9" type="ORF">Taro_043191</name>
</gene>
<dbReference type="InterPro" id="IPR045293">
    <property type="entry name" value="Complex1_LYR_LYRM2"/>
</dbReference>
<evidence type="ECO:0000256" key="5">
    <source>
        <dbReference type="ARBA" id="ARBA00026235"/>
    </source>
</evidence>
<dbReference type="PANTHER" id="PTHR13675:SF0">
    <property type="entry name" value="LYR MOTIF-CONTAINING PROTEIN 2"/>
    <property type="match status" value="1"/>
</dbReference>
<feature type="region of interest" description="Disordered" evidence="7">
    <location>
        <begin position="19"/>
        <end position="76"/>
    </location>
</feature>
<comment type="subcellular location">
    <subcellularLocation>
        <location evidence="1">Mitochondrion</location>
    </subcellularLocation>
</comment>
<dbReference type="OrthoDB" id="74240at2759"/>
<comment type="similarity">
    <text evidence="2">Belongs to the complex I LYR family.</text>
</comment>
<evidence type="ECO:0000259" key="8">
    <source>
        <dbReference type="Pfam" id="PF05347"/>
    </source>
</evidence>
<keyword evidence="4" id="KW-0496">Mitochondrion</keyword>
<evidence type="ECO:0000313" key="9">
    <source>
        <dbReference type="EMBL" id="MQM10298.1"/>
    </source>
</evidence>
<dbReference type="InterPro" id="IPR008011">
    <property type="entry name" value="Complex1_LYR_dom"/>
</dbReference>
<dbReference type="Pfam" id="PF05347">
    <property type="entry name" value="Complex1_LYR"/>
    <property type="match status" value="1"/>
</dbReference>
<keyword evidence="10" id="KW-1185">Reference proteome</keyword>
<dbReference type="PANTHER" id="PTHR13675">
    <property type="entry name" value="LYR MOTIF-CONTAINING PROTEIN 2"/>
    <property type="match status" value="1"/>
</dbReference>
<evidence type="ECO:0000256" key="6">
    <source>
        <dbReference type="ARBA" id="ARBA00044735"/>
    </source>
</evidence>
<dbReference type="AlphaFoldDB" id="A0A843WV07"/>
<feature type="domain" description="Complex 1 LYR protein" evidence="8">
    <location>
        <begin position="128"/>
        <end position="183"/>
    </location>
</feature>
<comment type="function">
    <text evidence="6">Involved in efficient integration of the N-module into mitochondrial respiratory chain complex I.</text>
</comment>
<comment type="caution">
    <text evidence="9">The sequence shown here is derived from an EMBL/GenBank/DDBJ whole genome shotgun (WGS) entry which is preliminary data.</text>
</comment>
<keyword evidence="3" id="KW-0809">Transit peptide</keyword>
<evidence type="ECO:0000256" key="1">
    <source>
        <dbReference type="ARBA" id="ARBA00004173"/>
    </source>
</evidence>
<dbReference type="Proteomes" id="UP000652761">
    <property type="component" value="Unassembled WGS sequence"/>
</dbReference>
<evidence type="ECO:0000313" key="10">
    <source>
        <dbReference type="Proteomes" id="UP000652761"/>
    </source>
</evidence>
<evidence type="ECO:0000256" key="3">
    <source>
        <dbReference type="ARBA" id="ARBA00022946"/>
    </source>
</evidence>
<dbReference type="CDD" id="cd20262">
    <property type="entry name" value="Complex1_LYR_LYRM2"/>
    <property type="match status" value="1"/>
</dbReference>
<name>A0A843WV07_COLES</name>
<organism evidence="9 10">
    <name type="scientific">Colocasia esculenta</name>
    <name type="common">Wild taro</name>
    <name type="synonym">Arum esculentum</name>
    <dbReference type="NCBI Taxonomy" id="4460"/>
    <lineage>
        <taxon>Eukaryota</taxon>
        <taxon>Viridiplantae</taxon>
        <taxon>Streptophyta</taxon>
        <taxon>Embryophyta</taxon>
        <taxon>Tracheophyta</taxon>
        <taxon>Spermatophyta</taxon>
        <taxon>Magnoliopsida</taxon>
        <taxon>Liliopsida</taxon>
        <taxon>Araceae</taxon>
        <taxon>Aroideae</taxon>
        <taxon>Colocasieae</taxon>
        <taxon>Colocasia</taxon>
    </lineage>
</organism>
<dbReference type="EMBL" id="NMUH01004635">
    <property type="protein sequence ID" value="MQM10298.1"/>
    <property type="molecule type" value="Genomic_DNA"/>
</dbReference>
<evidence type="ECO:0000256" key="7">
    <source>
        <dbReference type="SAM" id="MobiDB-lite"/>
    </source>
</evidence>
<reference evidence="9" key="1">
    <citation type="submission" date="2017-07" db="EMBL/GenBank/DDBJ databases">
        <title>Taro Niue Genome Assembly and Annotation.</title>
        <authorList>
            <person name="Atibalentja N."/>
            <person name="Keating K."/>
            <person name="Fields C.J."/>
        </authorList>
    </citation>
    <scope>NUCLEOTIDE SEQUENCE</scope>
    <source>
        <strain evidence="9">Niue_2</strain>
        <tissue evidence="9">Leaf</tissue>
    </source>
</reference>
<dbReference type="GO" id="GO:0005739">
    <property type="term" value="C:mitochondrion"/>
    <property type="evidence" value="ECO:0007669"/>
    <property type="project" value="UniProtKB-SubCell"/>
</dbReference>
<evidence type="ECO:0000256" key="4">
    <source>
        <dbReference type="ARBA" id="ARBA00023128"/>
    </source>
</evidence>
<sequence length="195" mass="22004">MRQWVETPGDISAAALLSARPRREKPAAPARPLQHRRCLPAHWSAPPSGDHAGRPACSPSRANRPHARSTLVLPQPNRSPTLLPDLLVRCSDHLSACRRKPPDLLFDSREDNIMVLSLDLQAFILRARVLSLYRDALRTVRRAPPHARADLIQSIREEMEKNRNCGDKQTVRFLISEGMQRLKGLKEMLDMQGHA</sequence>
<evidence type="ECO:0000256" key="2">
    <source>
        <dbReference type="ARBA" id="ARBA00009508"/>
    </source>
</evidence>
<proteinExistence type="inferred from homology"/>
<accession>A0A843WV07</accession>
<protein>
    <recommendedName>
        <fullName evidence="5">LYR motif-containing protein 2</fullName>
    </recommendedName>
</protein>